<proteinExistence type="predicted"/>
<dbReference type="InterPro" id="IPR011042">
    <property type="entry name" value="6-blade_b-propeller_TolB-like"/>
</dbReference>
<dbReference type="EMBL" id="MFHT01000017">
    <property type="protein sequence ID" value="OGF77450.1"/>
    <property type="molecule type" value="Genomic_DNA"/>
</dbReference>
<organism evidence="1 2">
    <name type="scientific">Candidatus Giovannonibacteria bacterium RIFCSPHIGHO2_12_FULL_43_15</name>
    <dbReference type="NCBI Taxonomy" id="1798341"/>
    <lineage>
        <taxon>Bacteria</taxon>
        <taxon>Candidatus Giovannoniibacteriota</taxon>
    </lineage>
</organism>
<dbReference type="AlphaFoldDB" id="A0A1F5WP85"/>
<evidence type="ECO:0008006" key="3">
    <source>
        <dbReference type="Google" id="ProtNLM"/>
    </source>
</evidence>
<protein>
    <recommendedName>
        <fullName evidence="3">Dipeptidylpeptidase IV N-terminal domain-containing protein</fullName>
    </recommendedName>
</protein>
<sequence>MAFTPNGKSFAYVVTENGKSLVIRDGQKGKTYDDVSGFSFEPFSSDGKNFAYVALERGRGVFLILNGEERGPYDGITGFAFSPDGQHLAYGVLEKDKKFLVVDGTKKYDESGSIVGITWSPNGTQLAYVSNGEYGKRRVVVDGQRGKEYYDILSNITFSPDGKSFAYWAWSKSGSAPLKKLLVVDGVEYSGSHPLYGNLLFIPRGGGFLAISPDGKQLGYVGQDPSDKLGVSSAVVNGTPHKAYRWVSNLVFGPTGEFAFVASEGREDGDQVMLVVNDRERKKYDGIWQPTFSPDGGSISYGARIGKELWWIVEAVE</sequence>
<name>A0A1F5WP85_9BACT</name>
<dbReference type="InterPro" id="IPR011659">
    <property type="entry name" value="WD40"/>
</dbReference>
<evidence type="ECO:0000313" key="2">
    <source>
        <dbReference type="Proteomes" id="UP000177723"/>
    </source>
</evidence>
<accession>A0A1F5WP85</accession>
<dbReference type="Proteomes" id="UP000177723">
    <property type="component" value="Unassembled WGS sequence"/>
</dbReference>
<dbReference type="Gene3D" id="2.120.10.30">
    <property type="entry name" value="TolB, C-terminal domain"/>
    <property type="match status" value="1"/>
</dbReference>
<evidence type="ECO:0000313" key="1">
    <source>
        <dbReference type="EMBL" id="OGF77450.1"/>
    </source>
</evidence>
<gene>
    <name evidence="1" type="ORF">A3F23_00520</name>
</gene>
<reference evidence="1 2" key="1">
    <citation type="journal article" date="2016" name="Nat. Commun.">
        <title>Thousands of microbial genomes shed light on interconnected biogeochemical processes in an aquifer system.</title>
        <authorList>
            <person name="Anantharaman K."/>
            <person name="Brown C.T."/>
            <person name="Hug L.A."/>
            <person name="Sharon I."/>
            <person name="Castelle C.J."/>
            <person name="Probst A.J."/>
            <person name="Thomas B.C."/>
            <person name="Singh A."/>
            <person name="Wilkins M.J."/>
            <person name="Karaoz U."/>
            <person name="Brodie E.L."/>
            <person name="Williams K.H."/>
            <person name="Hubbard S.S."/>
            <person name="Banfield J.F."/>
        </authorList>
    </citation>
    <scope>NUCLEOTIDE SEQUENCE [LARGE SCALE GENOMIC DNA]</scope>
</reference>
<dbReference type="SUPFAM" id="SSF82171">
    <property type="entry name" value="DPP6 N-terminal domain-like"/>
    <property type="match status" value="1"/>
</dbReference>
<dbReference type="Pfam" id="PF07676">
    <property type="entry name" value="PD40"/>
    <property type="match status" value="2"/>
</dbReference>
<comment type="caution">
    <text evidence="1">The sequence shown here is derived from an EMBL/GenBank/DDBJ whole genome shotgun (WGS) entry which is preliminary data.</text>
</comment>